<sequence>MDYAPVIAVVGRYRFLLVLAVLLFQALSTALWRPFFLTLFLAGWLILLGEMGGAFWLAWIGLVMNAAAILWTMVLGVRRFHPPSSEDVLRHLEETNGLANRPLRGLADHAASTEEPTSRLLWHRHIQKLVATIGRLEFHFPAPLLSNRDPYALRFLALLILFVGFSVTEGPLGSRLGAAFKGGGLNVPAGEMITLDAWVEPPDYTRIPPILLDRDGRKRAQAGEEETGSGSDLAKRQADLVVVPEGSEMVLRVSQSGEVPSFLSPENAGQAFTREAEGQFAFRATLDADGDYRVDVDGDILAQWSVRVLPDQAPSAAFKGPVQITLRDSILVSYLAQDDYGVADLVLRLRQSGRPDGPVEEFPLPAGFGSRSVLDSSHYLDLTPHPWAGLQVLATLVAVDDRGQTGESAVMAILLPQRVFTHPVARVIIEQRRLLAAGEETPSAVGRNLHALAWNAEAYHHDMTVFLTLDVVAARLHHRKVEPQIPSVLSLLWKVALRLEDGEVSLAAQELEAAEKALLEALKDGAEQELIDQLMNQMEQAMSRYLEALAQQMQQEMEENGESIRDVSNAQQLTGQNIQEMMDKIRELLRMGMVDEAQKMLAELREMMQNLRAAPSPFASGEGKEALDMLKDLYNLMEQQQNLLEDTHDQAMGRERQPGEGSSDPGSMSPQEQAARQEQLRRQLQSLGDRIGDMLGDVPPSMGEAGDSMGDASQALGEGRTHRAAKSQGNALNQLQESAKAVQDAIIERFGNGGSSPQVMQGEAEGSGRDPFGRVPNAGNQGNGAGETEIPDAGDIERARQIRDELRRRSGDQDRPPVELDYIERLLKPF</sequence>
<feature type="region of interest" description="Disordered" evidence="2">
    <location>
        <begin position="750"/>
        <end position="820"/>
    </location>
</feature>
<feature type="region of interest" description="Disordered" evidence="2">
    <location>
        <begin position="653"/>
        <end position="737"/>
    </location>
</feature>
<feature type="transmembrane region" description="Helical" evidence="3">
    <location>
        <begin position="151"/>
        <end position="168"/>
    </location>
</feature>
<keyword evidence="3" id="KW-0472">Membrane</keyword>
<feature type="coiled-coil region" evidence="1">
    <location>
        <begin position="504"/>
        <end position="555"/>
    </location>
</feature>
<dbReference type="EMBL" id="QRDW01000012">
    <property type="protein sequence ID" value="RED45059.1"/>
    <property type="molecule type" value="Genomic_DNA"/>
</dbReference>
<evidence type="ECO:0000313" key="5">
    <source>
        <dbReference type="Proteomes" id="UP000256845"/>
    </source>
</evidence>
<evidence type="ECO:0000256" key="1">
    <source>
        <dbReference type="SAM" id="Coils"/>
    </source>
</evidence>
<reference evidence="4 5" key="1">
    <citation type="submission" date="2018-07" db="EMBL/GenBank/DDBJ databases">
        <title>Genomic Encyclopedia of Type Strains, Phase III (KMG-III): the genomes of soil and plant-associated and newly described type strains.</title>
        <authorList>
            <person name="Whitman W."/>
        </authorList>
    </citation>
    <scope>NUCLEOTIDE SEQUENCE [LARGE SCALE GENOMIC DNA]</scope>
    <source>
        <strain evidence="4 5">CECT 8488</strain>
    </source>
</reference>
<keyword evidence="5" id="KW-1185">Reference proteome</keyword>
<dbReference type="AlphaFoldDB" id="A0A3D9H6I3"/>
<accession>A0A3D9H6I3</accession>
<dbReference type="Pfam" id="PF13779">
    <property type="entry name" value="DUF4175"/>
    <property type="match status" value="1"/>
</dbReference>
<name>A0A3D9H6I3_9PROT</name>
<dbReference type="InterPro" id="IPR012683">
    <property type="entry name" value="CHP02302_TM"/>
</dbReference>
<keyword evidence="1" id="KW-0175">Coiled coil</keyword>
<organism evidence="4 5">
    <name type="scientific">Aestuariispira insulae</name>
    <dbReference type="NCBI Taxonomy" id="1461337"/>
    <lineage>
        <taxon>Bacteria</taxon>
        <taxon>Pseudomonadati</taxon>
        <taxon>Pseudomonadota</taxon>
        <taxon>Alphaproteobacteria</taxon>
        <taxon>Rhodospirillales</taxon>
        <taxon>Kiloniellaceae</taxon>
        <taxon>Aestuariispira</taxon>
    </lineage>
</organism>
<feature type="compositionally biased region" description="Polar residues" evidence="2">
    <location>
        <begin position="727"/>
        <end position="737"/>
    </location>
</feature>
<keyword evidence="3" id="KW-1133">Transmembrane helix</keyword>
<dbReference type="RefSeq" id="WP_115938583.1">
    <property type="nucleotide sequence ID" value="NZ_QRDW01000012.1"/>
</dbReference>
<feature type="transmembrane region" description="Helical" evidence="3">
    <location>
        <begin position="6"/>
        <end position="24"/>
    </location>
</feature>
<keyword evidence="3" id="KW-0812">Transmembrane</keyword>
<protein>
    <submittedName>
        <fullName evidence="4">Uncharacterized protein (TIGR02302 family)</fullName>
    </submittedName>
</protein>
<feature type="coiled-coil region" evidence="1">
    <location>
        <begin position="594"/>
        <end position="650"/>
    </location>
</feature>
<feature type="transmembrane region" description="Helical" evidence="3">
    <location>
        <begin position="54"/>
        <end position="77"/>
    </location>
</feature>
<feature type="compositionally biased region" description="Basic and acidic residues" evidence="2">
    <location>
        <begin position="795"/>
        <end position="820"/>
    </location>
</feature>
<proteinExistence type="predicted"/>
<dbReference type="OrthoDB" id="8477685at2"/>
<evidence type="ECO:0000256" key="2">
    <source>
        <dbReference type="SAM" id="MobiDB-lite"/>
    </source>
</evidence>
<gene>
    <name evidence="4" type="ORF">DFP90_11252</name>
</gene>
<comment type="caution">
    <text evidence="4">The sequence shown here is derived from an EMBL/GenBank/DDBJ whole genome shotgun (WGS) entry which is preliminary data.</text>
</comment>
<dbReference type="Proteomes" id="UP000256845">
    <property type="component" value="Unassembled WGS sequence"/>
</dbReference>
<evidence type="ECO:0000313" key="4">
    <source>
        <dbReference type="EMBL" id="RED45059.1"/>
    </source>
</evidence>
<dbReference type="NCBIfam" id="TIGR02302">
    <property type="entry name" value="aProt_lowcomp"/>
    <property type="match status" value="1"/>
</dbReference>
<feature type="compositionally biased region" description="Low complexity" evidence="2">
    <location>
        <begin position="671"/>
        <end position="685"/>
    </location>
</feature>
<evidence type="ECO:0000256" key="3">
    <source>
        <dbReference type="SAM" id="Phobius"/>
    </source>
</evidence>